<feature type="signal peptide" evidence="2">
    <location>
        <begin position="1"/>
        <end position="23"/>
    </location>
</feature>
<protein>
    <submittedName>
        <fullName evidence="3">Uncharacterized protein</fullName>
    </submittedName>
</protein>
<dbReference type="RefSeq" id="WP_240830203.1">
    <property type="nucleotide sequence ID" value="NZ_JAKWBL010000002.1"/>
</dbReference>
<sequence>MKKFATKFVLVAASTFVMGTVMAQTDTTQTPQPDTTQTPTPEPTEPTDTTSTPTPPTAMMDSSASADSSVSNKTVSLAAQFSQFNNTFYAITNKELLSAKQYDMKAEEEKEA</sequence>
<accession>A0ABS9SJH9</accession>
<organism evidence="3 4">
    <name type="scientific">Niabella ginsengisoli</name>
    <dbReference type="NCBI Taxonomy" id="522298"/>
    <lineage>
        <taxon>Bacteria</taxon>
        <taxon>Pseudomonadati</taxon>
        <taxon>Bacteroidota</taxon>
        <taxon>Chitinophagia</taxon>
        <taxon>Chitinophagales</taxon>
        <taxon>Chitinophagaceae</taxon>
        <taxon>Niabella</taxon>
    </lineage>
</organism>
<feature type="region of interest" description="Disordered" evidence="1">
    <location>
        <begin position="24"/>
        <end position="71"/>
    </location>
</feature>
<feature type="compositionally biased region" description="Low complexity" evidence="1">
    <location>
        <begin position="24"/>
        <end position="39"/>
    </location>
</feature>
<gene>
    <name evidence="3" type="ORF">MKP09_11790</name>
</gene>
<evidence type="ECO:0000313" key="4">
    <source>
        <dbReference type="Proteomes" id="UP001202248"/>
    </source>
</evidence>
<name>A0ABS9SJH9_9BACT</name>
<evidence type="ECO:0000313" key="3">
    <source>
        <dbReference type="EMBL" id="MCH5598542.1"/>
    </source>
</evidence>
<feature type="chain" id="PRO_5046585141" evidence="2">
    <location>
        <begin position="24"/>
        <end position="112"/>
    </location>
</feature>
<keyword evidence="2" id="KW-0732">Signal</keyword>
<feature type="compositionally biased region" description="Low complexity" evidence="1">
    <location>
        <begin position="46"/>
        <end position="69"/>
    </location>
</feature>
<dbReference type="Proteomes" id="UP001202248">
    <property type="component" value="Unassembled WGS sequence"/>
</dbReference>
<comment type="caution">
    <text evidence="3">The sequence shown here is derived from an EMBL/GenBank/DDBJ whole genome shotgun (WGS) entry which is preliminary data.</text>
</comment>
<dbReference type="EMBL" id="JAKWBL010000002">
    <property type="protein sequence ID" value="MCH5598542.1"/>
    <property type="molecule type" value="Genomic_DNA"/>
</dbReference>
<evidence type="ECO:0000256" key="2">
    <source>
        <dbReference type="SAM" id="SignalP"/>
    </source>
</evidence>
<reference evidence="3 4" key="1">
    <citation type="submission" date="2022-02" db="EMBL/GenBank/DDBJ databases">
        <authorList>
            <person name="Min J."/>
        </authorList>
    </citation>
    <scope>NUCLEOTIDE SEQUENCE [LARGE SCALE GENOMIC DNA]</scope>
    <source>
        <strain evidence="3 4">GR10-1</strain>
    </source>
</reference>
<proteinExistence type="predicted"/>
<keyword evidence="4" id="KW-1185">Reference proteome</keyword>
<evidence type="ECO:0000256" key="1">
    <source>
        <dbReference type="SAM" id="MobiDB-lite"/>
    </source>
</evidence>